<sequence>MEKLEFISLENLKQDLIAQDPTFETRLVVHKQQQAIVQQLKADRLAKQLTQQDIANLTGIKTQNISRLERGMVIPKADTLIRYAQALGGTFQYVPA</sequence>
<dbReference type="RefSeq" id="WP_105882080.1">
    <property type="nucleotide sequence ID" value="NZ_CP135754.1"/>
</dbReference>
<dbReference type="InterPro" id="IPR010982">
    <property type="entry name" value="Lambda_DNA-bd_dom_sf"/>
</dbReference>
<dbReference type="SMART" id="SM00530">
    <property type="entry name" value="HTH_XRE"/>
    <property type="match status" value="1"/>
</dbReference>
<protein>
    <submittedName>
        <fullName evidence="2">Antitoxin HigA</fullName>
    </submittedName>
</protein>
<evidence type="ECO:0000259" key="1">
    <source>
        <dbReference type="PROSITE" id="PS50943"/>
    </source>
</evidence>
<name>A0A2S9RR44_HAEIF</name>
<dbReference type="SUPFAM" id="SSF47413">
    <property type="entry name" value="lambda repressor-like DNA-binding domains"/>
    <property type="match status" value="1"/>
</dbReference>
<dbReference type="PROSITE" id="PS50943">
    <property type="entry name" value="HTH_CROC1"/>
    <property type="match status" value="1"/>
</dbReference>
<dbReference type="GO" id="GO:0003677">
    <property type="term" value="F:DNA binding"/>
    <property type="evidence" value="ECO:0007669"/>
    <property type="project" value="InterPro"/>
</dbReference>
<evidence type="ECO:0000313" key="2">
    <source>
        <dbReference type="EMBL" id="PRJ63802.1"/>
    </source>
</evidence>
<dbReference type="CDD" id="cd00093">
    <property type="entry name" value="HTH_XRE"/>
    <property type="match status" value="1"/>
</dbReference>
<evidence type="ECO:0000313" key="3">
    <source>
        <dbReference type="Proteomes" id="UP000238532"/>
    </source>
</evidence>
<dbReference type="Gene3D" id="1.10.260.40">
    <property type="entry name" value="lambda repressor-like DNA-binding domains"/>
    <property type="match status" value="1"/>
</dbReference>
<comment type="caution">
    <text evidence="2">The sequence shown here is derived from an EMBL/GenBank/DDBJ whole genome shotgun (WGS) entry which is preliminary data.</text>
</comment>
<reference evidence="2 3" key="1">
    <citation type="submission" date="2017-04" db="EMBL/GenBank/DDBJ databases">
        <title>Haemophilus influenzae in COPD genome sequencing project.</title>
        <authorList>
            <person name="Murphy T.F."/>
            <person name="Kong Y."/>
            <person name="Nadendla S."/>
            <person name="Tettelin H."/>
            <person name="Pettigrew M."/>
        </authorList>
    </citation>
    <scope>NUCLEOTIDE SEQUENCE [LARGE SCALE GENOMIC DNA]</scope>
    <source>
        <strain evidence="2 3">56P127H1</strain>
    </source>
</reference>
<gene>
    <name evidence="2" type="primary">higA</name>
    <name evidence="2" type="ORF">BV102_00547</name>
</gene>
<dbReference type="Proteomes" id="UP000238532">
    <property type="component" value="Unassembled WGS sequence"/>
</dbReference>
<organism evidence="2 3">
    <name type="scientific">Haemophilus influenzae</name>
    <dbReference type="NCBI Taxonomy" id="727"/>
    <lineage>
        <taxon>Bacteria</taxon>
        <taxon>Pseudomonadati</taxon>
        <taxon>Pseudomonadota</taxon>
        <taxon>Gammaproteobacteria</taxon>
        <taxon>Pasteurellales</taxon>
        <taxon>Pasteurellaceae</taxon>
        <taxon>Haemophilus</taxon>
    </lineage>
</organism>
<dbReference type="AlphaFoldDB" id="A0A2S9RR44"/>
<dbReference type="Pfam" id="PF01381">
    <property type="entry name" value="HTH_3"/>
    <property type="match status" value="1"/>
</dbReference>
<feature type="domain" description="HTH cro/C1-type" evidence="1">
    <location>
        <begin position="40"/>
        <end position="94"/>
    </location>
</feature>
<accession>A0A2S9RR44</accession>
<dbReference type="EMBL" id="NEBY01000132">
    <property type="protein sequence ID" value="PRJ63802.1"/>
    <property type="molecule type" value="Genomic_DNA"/>
</dbReference>
<proteinExistence type="predicted"/>
<dbReference type="InterPro" id="IPR001387">
    <property type="entry name" value="Cro/C1-type_HTH"/>
</dbReference>